<gene>
    <name evidence="2" type="ORF">L210DRAFT_950821</name>
</gene>
<evidence type="ECO:0000256" key="1">
    <source>
        <dbReference type="SAM" id="MobiDB-lite"/>
    </source>
</evidence>
<evidence type="ECO:0000313" key="2">
    <source>
        <dbReference type="EMBL" id="KAF8421511.1"/>
    </source>
</evidence>
<feature type="compositionally biased region" description="Basic residues" evidence="1">
    <location>
        <begin position="70"/>
        <end position="81"/>
    </location>
</feature>
<comment type="caution">
    <text evidence="2">The sequence shown here is derived from an EMBL/GenBank/DDBJ whole genome shotgun (WGS) entry which is preliminary data.</text>
</comment>
<proteinExistence type="predicted"/>
<keyword evidence="3" id="KW-1185">Reference proteome</keyword>
<protein>
    <submittedName>
        <fullName evidence="2">Uncharacterized protein</fullName>
    </submittedName>
</protein>
<dbReference type="Proteomes" id="UP001194468">
    <property type="component" value="Unassembled WGS sequence"/>
</dbReference>
<evidence type="ECO:0000313" key="3">
    <source>
        <dbReference type="Proteomes" id="UP001194468"/>
    </source>
</evidence>
<accession>A0AAD4BDE6</accession>
<feature type="region of interest" description="Disordered" evidence="1">
    <location>
        <begin position="60"/>
        <end position="81"/>
    </location>
</feature>
<sequence length="81" mass="8875">MGAVVGWLWRSGADADRFDGSRGAVVAHMIPAHYYESKVTVVAERCPVCTYSVTAIAPSQLPGEDERARQRTQRAVHHASH</sequence>
<organism evidence="2 3">
    <name type="scientific">Boletus edulis BED1</name>
    <dbReference type="NCBI Taxonomy" id="1328754"/>
    <lineage>
        <taxon>Eukaryota</taxon>
        <taxon>Fungi</taxon>
        <taxon>Dikarya</taxon>
        <taxon>Basidiomycota</taxon>
        <taxon>Agaricomycotina</taxon>
        <taxon>Agaricomycetes</taxon>
        <taxon>Agaricomycetidae</taxon>
        <taxon>Boletales</taxon>
        <taxon>Boletineae</taxon>
        <taxon>Boletaceae</taxon>
        <taxon>Boletoideae</taxon>
        <taxon>Boletus</taxon>
    </lineage>
</organism>
<dbReference type="EMBL" id="WHUW01000141">
    <property type="protein sequence ID" value="KAF8421511.1"/>
    <property type="molecule type" value="Genomic_DNA"/>
</dbReference>
<reference evidence="2" key="2">
    <citation type="journal article" date="2020" name="Nat. Commun.">
        <title>Large-scale genome sequencing of mycorrhizal fungi provides insights into the early evolution of symbiotic traits.</title>
        <authorList>
            <person name="Miyauchi S."/>
            <person name="Kiss E."/>
            <person name="Kuo A."/>
            <person name="Drula E."/>
            <person name="Kohler A."/>
            <person name="Sanchez-Garcia M."/>
            <person name="Morin E."/>
            <person name="Andreopoulos B."/>
            <person name="Barry K.W."/>
            <person name="Bonito G."/>
            <person name="Buee M."/>
            <person name="Carver A."/>
            <person name="Chen C."/>
            <person name="Cichocki N."/>
            <person name="Clum A."/>
            <person name="Culley D."/>
            <person name="Crous P.W."/>
            <person name="Fauchery L."/>
            <person name="Girlanda M."/>
            <person name="Hayes R.D."/>
            <person name="Keri Z."/>
            <person name="LaButti K."/>
            <person name="Lipzen A."/>
            <person name="Lombard V."/>
            <person name="Magnuson J."/>
            <person name="Maillard F."/>
            <person name="Murat C."/>
            <person name="Nolan M."/>
            <person name="Ohm R.A."/>
            <person name="Pangilinan J."/>
            <person name="Pereira M.F."/>
            <person name="Perotto S."/>
            <person name="Peter M."/>
            <person name="Pfister S."/>
            <person name="Riley R."/>
            <person name="Sitrit Y."/>
            <person name="Stielow J.B."/>
            <person name="Szollosi G."/>
            <person name="Zifcakova L."/>
            <person name="Stursova M."/>
            <person name="Spatafora J.W."/>
            <person name="Tedersoo L."/>
            <person name="Vaario L.M."/>
            <person name="Yamada A."/>
            <person name="Yan M."/>
            <person name="Wang P."/>
            <person name="Xu J."/>
            <person name="Bruns T."/>
            <person name="Baldrian P."/>
            <person name="Vilgalys R."/>
            <person name="Dunand C."/>
            <person name="Henrissat B."/>
            <person name="Grigoriev I.V."/>
            <person name="Hibbett D."/>
            <person name="Nagy L.G."/>
            <person name="Martin F.M."/>
        </authorList>
    </citation>
    <scope>NUCLEOTIDE SEQUENCE</scope>
    <source>
        <strain evidence="2">BED1</strain>
    </source>
</reference>
<dbReference type="AlphaFoldDB" id="A0AAD4BDE6"/>
<name>A0AAD4BDE6_BOLED</name>
<reference evidence="2" key="1">
    <citation type="submission" date="2019-10" db="EMBL/GenBank/DDBJ databases">
        <authorList>
            <consortium name="DOE Joint Genome Institute"/>
            <person name="Kuo A."/>
            <person name="Miyauchi S."/>
            <person name="Kiss E."/>
            <person name="Drula E."/>
            <person name="Kohler A."/>
            <person name="Sanchez-Garcia M."/>
            <person name="Andreopoulos B."/>
            <person name="Barry K.W."/>
            <person name="Bonito G."/>
            <person name="Buee M."/>
            <person name="Carver A."/>
            <person name="Chen C."/>
            <person name="Cichocki N."/>
            <person name="Clum A."/>
            <person name="Culley D."/>
            <person name="Crous P.W."/>
            <person name="Fauchery L."/>
            <person name="Girlanda M."/>
            <person name="Hayes R."/>
            <person name="Keri Z."/>
            <person name="LaButti K."/>
            <person name="Lipzen A."/>
            <person name="Lombard V."/>
            <person name="Magnuson J."/>
            <person name="Maillard F."/>
            <person name="Morin E."/>
            <person name="Murat C."/>
            <person name="Nolan M."/>
            <person name="Ohm R."/>
            <person name="Pangilinan J."/>
            <person name="Pereira M."/>
            <person name="Perotto S."/>
            <person name="Peter M."/>
            <person name="Riley R."/>
            <person name="Sitrit Y."/>
            <person name="Stielow B."/>
            <person name="Szollosi G."/>
            <person name="Zifcakova L."/>
            <person name="Stursova M."/>
            <person name="Spatafora J.W."/>
            <person name="Tedersoo L."/>
            <person name="Vaario L.-M."/>
            <person name="Yamada A."/>
            <person name="Yan M."/>
            <person name="Wang P."/>
            <person name="Xu J."/>
            <person name="Bruns T."/>
            <person name="Baldrian P."/>
            <person name="Vilgalys R."/>
            <person name="Henrissat B."/>
            <person name="Grigoriev I.V."/>
            <person name="Hibbett D."/>
            <person name="Nagy L.G."/>
            <person name="Martin F.M."/>
        </authorList>
    </citation>
    <scope>NUCLEOTIDE SEQUENCE</scope>
    <source>
        <strain evidence="2">BED1</strain>
    </source>
</reference>